<evidence type="ECO:0000313" key="1">
    <source>
        <dbReference type="EMBL" id="CAJ0872860.1"/>
    </source>
</evidence>
<name>A0AA48M023_9ZZZZ</name>
<dbReference type="EMBL" id="OY288114">
    <property type="protein sequence ID" value="CAJ0872860.1"/>
    <property type="molecule type" value="Genomic_DNA"/>
</dbReference>
<protein>
    <submittedName>
        <fullName evidence="1">Uncharacterized protein</fullName>
    </submittedName>
</protein>
<proteinExistence type="predicted"/>
<reference evidence="1" key="1">
    <citation type="submission" date="2023-07" db="EMBL/GenBank/DDBJ databases">
        <authorList>
            <person name="Pelsma A.J. K."/>
        </authorList>
    </citation>
    <scope>NUCLEOTIDE SEQUENCE</scope>
</reference>
<sequence>MGNSLKFALAAALCGATVLAAAPAEVLAGPMTAAGLTSIELAPSVEKVWYRGGYRGGYGGYYRRGYGYPGAAAGAALGLGLLGAGIAAGASGYSNPGYGYGSGSCWVWDPGVGWVWGC</sequence>
<gene>
    <name evidence="1" type="ORF">AMST5_02456</name>
</gene>
<organism evidence="1">
    <name type="scientific">freshwater sediment metagenome</name>
    <dbReference type="NCBI Taxonomy" id="556182"/>
    <lineage>
        <taxon>unclassified sequences</taxon>
        <taxon>metagenomes</taxon>
        <taxon>ecological metagenomes</taxon>
    </lineage>
</organism>
<accession>A0AA48M023</accession>
<dbReference type="AlphaFoldDB" id="A0AA48M023"/>